<evidence type="ECO:0000259" key="8">
    <source>
        <dbReference type="Pfam" id="PF02687"/>
    </source>
</evidence>
<protein>
    <submittedName>
        <fullName evidence="10">ABC transporter permease YtrF</fullName>
    </submittedName>
</protein>
<evidence type="ECO:0000256" key="3">
    <source>
        <dbReference type="ARBA" id="ARBA00022692"/>
    </source>
</evidence>
<feature type="transmembrane region" description="Helical" evidence="7">
    <location>
        <begin position="404"/>
        <end position="424"/>
    </location>
</feature>
<keyword evidence="2" id="KW-1003">Cell membrane</keyword>
<dbReference type="Pfam" id="PF12704">
    <property type="entry name" value="MacB_PCD"/>
    <property type="match status" value="2"/>
</dbReference>
<dbReference type="GO" id="GO:0005886">
    <property type="term" value="C:plasma membrane"/>
    <property type="evidence" value="ECO:0007669"/>
    <property type="project" value="UniProtKB-SubCell"/>
</dbReference>
<comment type="caution">
    <text evidence="10">The sequence shown here is derived from an EMBL/GenBank/DDBJ whole genome shotgun (WGS) entry which is preliminary data.</text>
</comment>
<evidence type="ECO:0000259" key="9">
    <source>
        <dbReference type="Pfam" id="PF12704"/>
    </source>
</evidence>
<keyword evidence="4 7" id="KW-1133">Transmembrane helix</keyword>
<evidence type="ECO:0000313" key="10">
    <source>
        <dbReference type="EMBL" id="OXR41421.1"/>
    </source>
</evidence>
<evidence type="ECO:0000256" key="2">
    <source>
        <dbReference type="ARBA" id="ARBA00022475"/>
    </source>
</evidence>
<dbReference type="Proteomes" id="UP000215506">
    <property type="component" value="Unassembled WGS sequence"/>
</dbReference>
<feature type="transmembrane region" description="Helical" evidence="7">
    <location>
        <begin position="712"/>
        <end position="737"/>
    </location>
</feature>
<keyword evidence="11" id="KW-1185">Reference proteome</keyword>
<organism evidence="10 11">
    <name type="scientific">Nocardia cerradoensis</name>
    <dbReference type="NCBI Taxonomy" id="85688"/>
    <lineage>
        <taxon>Bacteria</taxon>
        <taxon>Bacillati</taxon>
        <taxon>Actinomycetota</taxon>
        <taxon>Actinomycetes</taxon>
        <taxon>Mycobacteriales</taxon>
        <taxon>Nocardiaceae</taxon>
        <taxon>Nocardia</taxon>
    </lineage>
</organism>
<feature type="transmembrane region" description="Helical" evidence="7">
    <location>
        <begin position="760"/>
        <end position="782"/>
    </location>
</feature>
<reference evidence="10 11" key="1">
    <citation type="submission" date="2017-07" db="EMBL/GenBank/DDBJ databases">
        <title>First draft Genome Sequence of Nocardia cerradoensis isolated from human infection.</title>
        <authorList>
            <person name="Carrasco G."/>
        </authorList>
    </citation>
    <scope>NUCLEOTIDE SEQUENCE [LARGE SCALE GENOMIC DNA]</scope>
    <source>
        <strain evidence="10 11">CNM20130759</strain>
    </source>
</reference>
<dbReference type="Pfam" id="PF02687">
    <property type="entry name" value="FtsX"/>
    <property type="match status" value="2"/>
</dbReference>
<dbReference type="InterPro" id="IPR050250">
    <property type="entry name" value="Macrolide_Exporter_MacB"/>
</dbReference>
<keyword evidence="5 7" id="KW-0472">Membrane</keyword>
<comment type="similarity">
    <text evidence="6">Belongs to the ABC-4 integral membrane protein family.</text>
</comment>
<feature type="transmembrane region" description="Helical" evidence="7">
    <location>
        <begin position="307"/>
        <end position="325"/>
    </location>
</feature>
<feature type="domain" description="MacB-like periplasmic core" evidence="9">
    <location>
        <begin position="22"/>
        <end position="232"/>
    </location>
</feature>
<evidence type="ECO:0000313" key="11">
    <source>
        <dbReference type="Proteomes" id="UP000215506"/>
    </source>
</evidence>
<dbReference type="RefSeq" id="WP_094027616.1">
    <property type="nucleotide sequence ID" value="NZ_NGAF01000020.1"/>
</dbReference>
<evidence type="ECO:0000256" key="6">
    <source>
        <dbReference type="ARBA" id="ARBA00038076"/>
    </source>
</evidence>
<feature type="domain" description="MacB-like periplasmic core" evidence="9">
    <location>
        <begin position="486"/>
        <end position="682"/>
    </location>
</feature>
<evidence type="ECO:0000256" key="1">
    <source>
        <dbReference type="ARBA" id="ARBA00004651"/>
    </source>
</evidence>
<dbReference type="AlphaFoldDB" id="A0A231GY12"/>
<dbReference type="PANTHER" id="PTHR30572">
    <property type="entry name" value="MEMBRANE COMPONENT OF TRANSPORTER-RELATED"/>
    <property type="match status" value="1"/>
</dbReference>
<feature type="transmembrane region" description="Helical" evidence="7">
    <location>
        <begin position="262"/>
        <end position="287"/>
    </location>
</feature>
<accession>A0A231GY12</accession>
<keyword evidence="3 7" id="KW-0812">Transmembrane</keyword>
<feature type="transmembrane region" description="Helical" evidence="7">
    <location>
        <begin position="360"/>
        <end position="379"/>
    </location>
</feature>
<dbReference type="EMBL" id="NGAF01000020">
    <property type="protein sequence ID" value="OXR41421.1"/>
    <property type="molecule type" value="Genomic_DNA"/>
</dbReference>
<evidence type="ECO:0000256" key="5">
    <source>
        <dbReference type="ARBA" id="ARBA00023136"/>
    </source>
</evidence>
<name>A0A231GY12_9NOCA</name>
<dbReference type="GO" id="GO:0022857">
    <property type="term" value="F:transmembrane transporter activity"/>
    <property type="evidence" value="ECO:0007669"/>
    <property type="project" value="TreeGrafter"/>
</dbReference>
<gene>
    <name evidence="10" type="primary">ytrF_2</name>
    <name evidence="10" type="ORF">B7C42_06564</name>
</gene>
<proteinExistence type="inferred from homology"/>
<comment type="subcellular location">
    <subcellularLocation>
        <location evidence="1">Cell membrane</location>
        <topology evidence="1">Multi-pass membrane protein</topology>
    </subcellularLocation>
</comment>
<feature type="transmembrane region" description="Helical" evidence="7">
    <location>
        <begin position="487"/>
        <end position="508"/>
    </location>
</feature>
<feature type="domain" description="ABC3 transporter permease C-terminal" evidence="8">
    <location>
        <begin position="716"/>
        <end position="832"/>
    </location>
</feature>
<evidence type="ECO:0000256" key="7">
    <source>
        <dbReference type="SAM" id="Phobius"/>
    </source>
</evidence>
<evidence type="ECO:0000256" key="4">
    <source>
        <dbReference type="ARBA" id="ARBA00022989"/>
    </source>
</evidence>
<dbReference type="InterPro" id="IPR003838">
    <property type="entry name" value="ABC3_permease_C"/>
</dbReference>
<dbReference type="InterPro" id="IPR025857">
    <property type="entry name" value="MacB_PCD"/>
</dbReference>
<feature type="domain" description="ABC3 transporter permease C-terminal" evidence="8">
    <location>
        <begin position="266"/>
        <end position="387"/>
    </location>
</feature>
<dbReference type="PANTHER" id="PTHR30572:SF4">
    <property type="entry name" value="ABC TRANSPORTER PERMEASE YTRF"/>
    <property type="match status" value="1"/>
</dbReference>
<feature type="transmembrane region" description="Helical" evidence="7">
    <location>
        <begin position="21"/>
        <end position="41"/>
    </location>
</feature>
<feature type="transmembrane region" description="Helical" evidence="7">
    <location>
        <begin position="802"/>
        <end position="822"/>
    </location>
</feature>
<sequence>MAGSPMRKVALRNLAAHKVRLALTLLSVVLGTAFVAGSFVFTDTLQRTFDGIFADQAKGVDVRVEPKHTQSLGVPNDLVAKVAATDGVRAVAPAVQGPVVLLKDGHAVQTGGAPSWGRSYLPPDKAIADPEHFVDGVAPVTPGQIAINSGGADRAGLHVGDKAKVLIPSRGTIDMTVSGIYTVSSDTGGFIGLLLDDAQARELFTDGAHVAYVDVAAVPGVSPDTLRDRIAKVAPDYKVMDGDQVRADLKAQVGNALKFVNYFLLAFGAIALLVGTFIIYNTFSMIVAQRLRELALLRAVGAGRRQVGLSVVAEAFVIGLIGSLLGLAGGIGLAFGLSALLNAFDLGLPTGTMQVLPRTVLAAIGIGLVVTVASAYAPARRAAKIPPVEAMREEFASVGESLRVRTVIGAVLAVIGVVLVALGARNTGGNAAATVGIGAAALIFAVLFASPALSRPVVGALGLLVRPFGAIGAMARNNAVRNPRRTAATAFALTLGLMLVSAIGMLGASAKASVGELVDKGVNADYVLAGPQMIGVPLGAAEAARSVPDVSDVVAFRGVALRVGDDQVTGTSPDAPMGQVLHYDIRQGTDNLTGESLLVSETEAGDRHWHAGDRVEVTSVDNKKFSVTVAGIYADSQLLGPLVVAPDLYNQVMPVAFRTDLIVLVKAAPGADVAAMRGNLEKATASYVVVQVQDREEFKGAQGKQINTMLAILYGLLALAVVIAILGIVNTLALSVVERRREIGMLRAVGMQRPQVRRTIYLESMLIAIFGAVVGVVLGLGLGVGFLRTLSDLGLSTITVPWGQIVGMLIGSAVVGVLAALWPGVRAARTPPLAAIADL</sequence>